<reference evidence="3" key="1">
    <citation type="journal article" date="2021" name="Sci. Adv.">
        <title>The American lobster genome reveals insights on longevity, neural, and immune adaptations.</title>
        <authorList>
            <person name="Polinski J.M."/>
            <person name="Zimin A.V."/>
            <person name="Clark K.F."/>
            <person name="Kohn A.B."/>
            <person name="Sadowski N."/>
            <person name="Timp W."/>
            <person name="Ptitsyn A."/>
            <person name="Khanna P."/>
            <person name="Romanova D.Y."/>
            <person name="Williams P."/>
            <person name="Greenwood S.J."/>
            <person name="Moroz L.L."/>
            <person name="Walt D.R."/>
            <person name="Bodnar A.G."/>
        </authorList>
    </citation>
    <scope>NUCLEOTIDE SEQUENCE</scope>
    <source>
        <strain evidence="3">GMGI-L3</strain>
    </source>
</reference>
<evidence type="ECO:0000256" key="1">
    <source>
        <dbReference type="SAM" id="MobiDB-lite"/>
    </source>
</evidence>
<dbReference type="PROSITE" id="PS50940">
    <property type="entry name" value="CHIT_BIND_II"/>
    <property type="match status" value="1"/>
</dbReference>
<dbReference type="Proteomes" id="UP000747542">
    <property type="component" value="Unassembled WGS sequence"/>
</dbReference>
<protein>
    <submittedName>
        <fullName evidence="3">Putative Chitin binding Peritrophin-A domain-containing protein 35</fullName>
    </submittedName>
</protein>
<feature type="region of interest" description="Disordered" evidence="1">
    <location>
        <begin position="20"/>
        <end position="41"/>
    </location>
</feature>
<dbReference type="InterPro" id="IPR036508">
    <property type="entry name" value="Chitin-bd_dom_sf"/>
</dbReference>
<evidence type="ECO:0000313" key="4">
    <source>
        <dbReference type="Proteomes" id="UP000747542"/>
    </source>
</evidence>
<accession>A0A8J5N7K9</accession>
<name>A0A8J5N7K9_HOMAM</name>
<gene>
    <name evidence="3" type="ORF">Hamer_G001228</name>
</gene>
<dbReference type="Pfam" id="PF01607">
    <property type="entry name" value="CBM_14"/>
    <property type="match status" value="1"/>
</dbReference>
<dbReference type="GO" id="GO:0005576">
    <property type="term" value="C:extracellular region"/>
    <property type="evidence" value="ECO:0007669"/>
    <property type="project" value="InterPro"/>
</dbReference>
<dbReference type="AlphaFoldDB" id="A0A8J5N7K9"/>
<dbReference type="Gene3D" id="2.170.140.10">
    <property type="entry name" value="Chitin binding domain"/>
    <property type="match status" value="1"/>
</dbReference>
<dbReference type="GO" id="GO:0008061">
    <property type="term" value="F:chitin binding"/>
    <property type="evidence" value="ECO:0007669"/>
    <property type="project" value="InterPro"/>
</dbReference>
<comment type="caution">
    <text evidence="3">The sequence shown here is derived from an EMBL/GenBank/DDBJ whole genome shotgun (WGS) entry which is preliminary data.</text>
</comment>
<dbReference type="InterPro" id="IPR002557">
    <property type="entry name" value="Chitin-bd_dom"/>
</dbReference>
<sequence>MRRPSNVLILLIRRNVKETAPYPTPQTTSVEEETTTDDPDETTQFLGETLSPFETTLSSLNPMTEVPDVETTTAKTWVLDEYSAYDCPAPGYYPFEGDCFRFYRCFETPKGTLKGLLYKCPTGYNYSLEHHRCAKEDSLPPCMKKLQAAHLRLAGVIQLSKSDLSWFFDRDF</sequence>
<feature type="compositionally biased region" description="Acidic residues" evidence="1">
    <location>
        <begin position="30"/>
        <end position="41"/>
    </location>
</feature>
<proteinExistence type="predicted"/>
<dbReference type="EMBL" id="JAHLQT010006108">
    <property type="protein sequence ID" value="KAG7175205.1"/>
    <property type="molecule type" value="Genomic_DNA"/>
</dbReference>
<evidence type="ECO:0000259" key="2">
    <source>
        <dbReference type="PROSITE" id="PS50940"/>
    </source>
</evidence>
<keyword evidence="4" id="KW-1185">Reference proteome</keyword>
<feature type="domain" description="Chitin-binding type-2" evidence="2">
    <location>
        <begin position="84"/>
        <end position="144"/>
    </location>
</feature>
<organism evidence="3 4">
    <name type="scientific">Homarus americanus</name>
    <name type="common">American lobster</name>
    <dbReference type="NCBI Taxonomy" id="6706"/>
    <lineage>
        <taxon>Eukaryota</taxon>
        <taxon>Metazoa</taxon>
        <taxon>Ecdysozoa</taxon>
        <taxon>Arthropoda</taxon>
        <taxon>Crustacea</taxon>
        <taxon>Multicrustacea</taxon>
        <taxon>Malacostraca</taxon>
        <taxon>Eumalacostraca</taxon>
        <taxon>Eucarida</taxon>
        <taxon>Decapoda</taxon>
        <taxon>Pleocyemata</taxon>
        <taxon>Astacidea</taxon>
        <taxon>Nephropoidea</taxon>
        <taxon>Nephropidae</taxon>
        <taxon>Homarus</taxon>
    </lineage>
</organism>
<evidence type="ECO:0000313" key="3">
    <source>
        <dbReference type="EMBL" id="KAG7175205.1"/>
    </source>
</evidence>
<dbReference type="SUPFAM" id="SSF57625">
    <property type="entry name" value="Invertebrate chitin-binding proteins"/>
    <property type="match status" value="1"/>
</dbReference>